<dbReference type="InterPro" id="IPR050469">
    <property type="entry name" value="Diguanylate_Cyclase"/>
</dbReference>
<dbReference type="EMBL" id="CP002629">
    <property type="protein sequence ID" value="AEB09123.1"/>
    <property type="molecule type" value="Genomic_DNA"/>
</dbReference>
<dbReference type="Pfam" id="PF00990">
    <property type="entry name" value="GGDEF"/>
    <property type="match status" value="1"/>
</dbReference>
<dbReference type="FunFam" id="3.30.70.270:FF:000001">
    <property type="entry name" value="Diguanylate cyclase domain protein"/>
    <property type="match status" value="1"/>
</dbReference>
<feature type="transmembrane region" description="Helical" evidence="3">
    <location>
        <begin position="220"/>
        <end position="240"/>
    </location>
</feature>
<dbReference type="eggNOG" id="COG3706">
    <property type="taxonomic scope" value="Bacteria"/>
</dbReference>
<dbReference type="InterPro" id="IPR029787">
    <property type="entry name" value="Nucleotide_cyclase"/>
</dbReference>
<dbReference type="GO" id="GO:0005886">
    <property type="term" value="C:plasma membrane"/>
    <property type="evidence" value="ECO:0007669"/>
    <property type="project" value="TreeGrafter"/>
</dbReference>
<dbReference type="Gene3D" id="3.30.450.20">
    <property type="entry name" value="PAS domain"/>
    <property type="match status" value="2"/>
</dbReference>
<dbReference type="SMART" id="SM00267">
    <property type="entry name" value="GGDEF"/>
    <property type="match status" value="1"/>
</dbReference>
<dbReference type="InterPro" id="IPR043128">
    <property type="entry name" value="Rev_trsase/Diguanyl_cyclase"/>
</dbReference>
<dbReference type="eggNOG" id="COG2203">
    <property type="taxonomic scope" value="Bacteria"/>
</dbReference>
<feature type="transmembrane region" description="Helical" evidence="3">
    <location>
        <begin position="16"/>
        <end position="37"/>
    </location>
</feature>
<dbReference type="NCBIfam" id="TIGR00229">
    <property type="entry name" value="sensory_box"/>
    <property type="match status" value="2"/>
</dbReference>
<dbReference type="InterPro" id="IPR013655">
    <property type="entry name" value="PAS_fold_3"/>
</dbReference>
<dbReference type="SUPFAM" id="SSF55073">
    <property type="entry name" value="Nucleotide cyclase"/>
    <property type="match status" value="1"/>
</dbReference>
<organism evidence="7 8">
    <name type="scientific">Desulfobacca acetoxidans (strain ATCC 700848 / DSM 11109 / ASRB2)</name>
    <dbReference type="NCBI Taxonomy" id="880072"/>
    <lineage>
        <taxon>Bacteria</taxon>
        <taxon>Pseudomonadati</taxon>
        <taxon>Thermodesulfobacteriota</taxon>
        <taxon>Desulfobaccia</taxon>
        <taxon>Desulfobaccales</taxon>
        <taxon>Desulfobaccaceae</taxon>
        <taxon>Desulfobacca</taxon>
    </lineage>
</organism>
<dbReference type="STRING" id="880072.Desac_1264"/>
<keyword evidence="3" id="KW-0812">Transmembrane</keyword>
<dbReference type="HOGENOM" id="CLU_331429_0_0_7"/>
<reference evidence="8" key="2">
    <citation type="submission" date="2011-03" db="EMBL/GenBank/DDBJ databases">
        <title>The complete genome of Desulfobacca acetoxidans DSM 11109.</title>
        <authorList>
            <consortium name="US DOE Joint Genome Institute (JGI-PGF)"/>
            <person name="Lucas S."/>
            <person name="Copeland A."/>
            <person name="Lapidus A."/>
            <person name="Bruce D."/>
            <person name="Goodwin L."/>
            <person name="Pitluck S."/>
            <person name="Peters L."/>
            <person name="Kyrpides N."/>
            <person name="Mavromatis K."/>
            <person name="Ivanova N."/>
            <person name="Ovchinnikova G."/>
            <person name="Teshima H."/>
            <person name="Detter J.C."/>
            <person name="Han C."/>
            <person name="Land M."/>
            <person name="Hauser L."/>
            <person name="Markowitz V."/>
            <person name="Cheng J.-F."/>
            <person name="Hugenholtz P."/>
            <person name="Woyke T."/>
            <person name="Wu D."/>
            <person name="Spring S."/>
            <person name="Schueler E."/>
            <person name="Brambilla E."/>
            <person name="Klenk H.-P."/>
            <person name="Eisen J.A."/>
        </authorList>
    </citation>
    <scope>NUCLEOTIDE SEQUENCE [LARGE SCALE GENOMIC DNA]</scope>
    <source>
        <strain evidence="8">ATCC 700848 / DSM 11109 / ASRB2</strain>
    </source>
</reference>
<dbReference type="InterPro" id="IPR013767">
    <property type="entry name" value="PAS_fold"/>
</dbReference>
<dbReference type="GO" id="GO:0052621">
    <property type="term" value="F:diguanylate cyclase activity"/>
    <property type="evidence" value="ECO:0007669"/>
    <property type="project" value="UniProtKB-EC"/>
</dbReference>
<keyword evidence="3" id="KW-0472">Membrane</keyword>
<dbReference type="InterPro" id="IPR003018">
    <property type="entry name" value="GAF"/>
</dbReference>
<dbReference type="OrthoDB" id="9777298at2"/>
<dbReference type="SMART" id="SM00086">
    <property type="entry name" value="PAC"/>
    <property type="match status" value="2"/>
</dbReference>
<comment type="catalytic activity">
    <reaction evidence="2">
        <text>2 GTP = 3',3'-c-di-GMP + 2 diphosphate</text>
        <dbReference type="Rhea" id="RHEA:24898"/>
        <dbReference type="ChEBI" id="CHEBI:33019"/>
        <dbReference type="ChEBI" id="CHEBI:37565"/>
        <dbReference type="ChEBI" id="CHEBI:58805"/>
        <dbReference type="EC" id="2.7.7.65"/>
    </reaction>
</comment>
<reference evidence="7 8" key="1">
    <citation type="journal article" date="2011" name="Stand. Genomic Sci.">
        <title>Complete genome sequence of the acetate-degrading sulfate reducer Desulfobacca acetoxidans type strain (ASRB2).</title>
        <authorList>
            <person name="Goker M."/>
            <person name="Teshima H."/>
            <person name="Lapidus A."/>
            <person name="Nolan M."/>
            <person name="Lucas S."/>
            <person name="Hammon N."/>
            <person name="Deshpande S."/>
            <person name="Cheng J.F."/>
            <person name="Tapia R."/>
            <person name="Han C."/>
            <person name="Goodwin L."/>
            <person name="Pitluck S."/>
            <person name="Huntemann M."/>
            <person name="Liolios K."/>
            <person name="Ivanova N."/>
            <person name="Pagani I."/>
            <person name="Mavromatis K."/>
            <person name="Ovchinikova G."/>
            <person name="Pati A."/>
            <person name="Chen A."/>
            <person name="Palaniappan K."/>
            <person name="Land M."/>
            <person name="Hauser L."/>
            <person name="Brambilla E.M."/>
            <person name="Rohde M."/>
            <person name="Spring S."/>
            <person name="Detter J.C."/>
            <person name="Woyke T."/>
            <person name="Bristow J."/>
            <person name="Eisen J.A."/>
            <person name="Markowitz V."/>
            <person name="Hugenholtz P."/>
            <person name="Kyrpides N.C."/>
            <person name="Klenk H.P."/>
        </authorList>
    </citation>
    <scope>NUCLEOTIDE SEQUENCE [LARGE SCALE GENOMIC DNA]</scope>
    <source>
        <strain evidence="8">ATCC 700848 / DSM 11109 / ASRB2</strain>
    </source>
</reference>
<feature type="domain" description="GGDEF" evidence="6">
    <location>
        <begin position="730"/>
        <end position="864"/>
    </location>
</feature>
<dbReference type="Pfam" id="PF08447">
    <property type="entry name" value="PAS_3"/>
    <property type="match status" value="1"/>
</dbReference>
<gene>
    <name evidence="7" type="ordered locus">Desac_1264</name>
</gene>
<dbReference type="Pfam" id="PF00989">
    <property type="entry name" value="PAS"/>
    <property type="match status" value="1"/>
</dbReference>
<evidence type="ECO:0000259" key="4">
    <source>
        <dbReference type="PROSITE" id="PS50112"/>
    </source>
</evidence>
<dbReference type="Proteomes" id="UP000000483">
    <property type="component" value="Chromosome"/>
</dbReference>
<name>F2NCI9_DESAR</name>
<dbReference type="CDD" id="cd00130">
    <property type="entry name" value="PAS"/>
    <property type="match status" value="2"/>
</dbReference>
<dbReference type="GO" id="GO:0006355">
    <property type="term" value="P:regulation of DNA-templated transcription"/>
    <property type="evidence" value="ECO:0007669"/>
    <property type="project" value="InterPro"/>
</dbReference>
<dbReference type="PROSITE" id="PS50113">
    <property type="entry name" value="PAC"/>
    <property type="match status" value="1"/>
</dbReference>
<dbReference type="InterPro" id="IPR035965">
    <property type="entry name" value="PAS-like_dom_sf"/>
</dbReference>
<dbReference type="SMART" id="SM00065">
    <property type="entry name" value="GAF"/>
    <property type="match status" value="1"/>
</dbReference>
<dbReference type="Pfam" id="PF11845">
    <property type="entry name" value="Tll0287-like"/>
    <property type="match status" value="1"/>
</dbReference>
<dbReference type="SMART" id="SM00091">
    <property type="entry name" value="PAS"/>
    <property type="match status" value="2"/>
</dbReference>
<dbReference type="PANTHER" id="PTHR45138">
    <property type="entry name" value="REGULATORY COMPONENTS OF SENSORY TRANSDUCTION SYSTEM"/>
    <property type="match status" value="1"/>
</dbReference>
<dbReference type="InterPro" id="IPR029016">
    <property type="entry name" value="GAF-like_dom_sf"/>
</dbReference>
<dbReference type="SUPFAM" id="SSF55785">
    <property type="entry name" value="PYP-like sensor domain (PAS domain)"/>
    <property type="match status" value="2"/>
</dbReference>
<dbReference type="NCBIfam" id="TIGR00254">
    <property type="entry name" value="GGDEF"/>
    <property type="match status" value="1"/>
</dbReference>
<dbReference type="AlphaFoldDB" id="F2NCI9"/>
<evidence type="ECO:0000256" key="1">
    <source>
        <dbReference type="ARBA" id="ARBA00012528"/>
    </source>
</evidence>
<dbReference type="InterPro" id="IPR021796">
    <property type="entry name" value="Tll0287-like_dom"/>
</dbReference>
<dbReference type="InterPro" id="IPR000014">
    <property type="entry name" value="PAS"/>
</dbReference>
<dbReference type="InterPro" id="IPR001610">
    <property type="entry name" value="PAC"/>
</dbReference>
<sequence>MGRKKTRWIFEKELSLGFYAILLICCWTLIVLGSIVWRLNQITQEKVSLAEEIARSHVEQDLVLREWNIRHGWIYTPVTPTNPPNQLLNLPERDIVTPSGKTLTAMNSASMFRQIYDSAPEKSAYRSRLTSLTPLRPENAPDPWEKQALRQLQQGKDEVGGMFNLNGKLCFRLMRPLRATARCLLCHNQDTFVQGAVVGGISASLLMDSLVGTWEKNRSAILLAHGFLWFLGVVGISVGAQKMHTRIRAKQEVETALRQSELNYRILVGNIPALVYRGYADGRVDFVDDKVEKLTGYTQEQFSSGQIKWPEIILPEDREECKRILIEALKSDRFYRREYRLRKKDGNILWVAERSQIVCDSLGKIDFVSGVMFDISLQKEMEQSLIESERFWKTLLKAVGVGVVLTDQADGKIAEVNPQALSMLGYKREQLLGQQHLRFFVEDEEQMTPGDNKKARTRRSEGQLITASGKLIPIWKVSAPLEIGGTLYLLESFVDLTDQRRAELALTKANTKLQAMIVEVRQTNNEINLISQMVEMLQVCSNLEEAFPIVGQFVHRLFPEVSGALYLINSSSNLLTPVSHWGETLAGEQIFSPADCWALRQGKQYLSGTGQSPGFNLKCPHIAGREEGSHFCLPLTGQGETLGLLYLEKVRTDSGKASEGGKDQNLNFSKPQQRLASSLAEQISLSLANLKLRETLRHQAIRDPLTGLFNRRYLQETLDREIHRAQRKNANLGVVMLDIDHFKQFNDLNGHEAGDKLLAVFGRYLKNSIRAEDIACRYGGEEFTLIIPEITSSFLLERAEAIREGTKDLVVHHQGRVLGTITISMGLSFYPEHGNTGEKLLAKADEALYRAKNSGRNRVVMASG</sequence>
<evidence type="ECO:0000259" key="5">
    <source>
        <dbReference type="PROSITE" id="PS50113"/>
    </source>
</evidence>
<dbReference type="KEGG" id="dao:Desac_1264"/>
<dbReference type="Pfam" id="PF01590">
    <property type="entry name" value="GAF"/>
    <property type="match status" value="1"/>
</dbReference>
<proteinExistence type="predicted"/>
<evidence type="ECO:0000256" key="3">
    <source>
        <dbReference type="SAM" id="Phobius"/>
    </source>
</evidence>
<dbReference type="GO" id="GO:1902201">
    <property type="term" value="P:negative regulation of bacterial-type flagellum-dependent cell motility"/>
    <property type="evidence" value="ECO:0007669"/>
    <property type="project" value="TreeGrafter"/>
</dbReference>
<dbReference type="PROSITE" id="PS50887">
    <property type="entry name" value="GGDEF"/>
    <property type="match status" value="1"/>
</dbReference>
<keyword evidence="8" id="KW-1185">Reference proteome</keyword>
<evidence type="ECO:0000259" key="6">
    <source>
        <dbReference type="PROSITE" id="PS50887"/>
    </source>
</evidence>
<dbReference type="EC" id="2.7.7.65" evidence="1"/>
<accession>F2NCI9</accession>
<feature type="domain" description="PAC" evidence="5">
    <location>
        <begin position="335"/>
        <end position="387"/>
    </location>
</feature>
<dbReference type="CDD" id="cd01949">
    <property type="entry name" value="GGDEF"/>
    <property type="match status" value="1"/>
</dbReference>
<feature type="domain" description="PAS" evidence="4">
    <location>
        <begin position="260"/>
        <end position="332"/>
    </location>
</feature>
<protein>
    <recommendedName>
        <fullName evidence="1">diguanylate cyclase</fullName>
        <ecNumber evidence="1">2.7.7.65</ecNumber>
    </recommendedName>
</protein>
<dbReference type="InterPro" id="IPR000700">
    <property type="entry name" value="PAS-assoc_C"/>
</dbReference>
<feature type="domain" description="PAS" evidence="4">
    <location>
        <begin position="388"/>
        <end position="446"/>
    </location>
</feature>
<dbReference type="PANTHER" id="PTHR45138:SF9">
    <property type="entry name" value="DIGUANYLATE CYCLASE DGCM-RELATED"/>
    <property type="match status" value="1"/>
</dbReference>
<dbReference type="Gene3D" id="3.30.450.40">
    <property type="match status" value="1"/>
</dbReference>
<dbReference type="Gene3D" id="3.30.70.270">
    <property type="match status" value="1"/>
</dbReference>
<dbReference type="PROSITE" id="PS50112">
    <property type="entry name" value="PAS"/>
    <property type="match status" value="2"/>
</dbReference>
<keyword evidence="3" id="KW-1133">Transmembrane helix</keyword>
<evidence type="ECO:0000313" key="7">
    <source>
        <dbReference type="EMBL" id="AEB09123.1"/>
    </source>
</evidence>
<dbReference type="RefSeq" id="WP_013706235.1">
    <property type="nucleotide sequence ID" value="NC_015388.1"/>
</dbReference>
<evidence type="ECO:0000313" key="8">
    <source>
        <dbReference type="Proteomes" id="UP000000483"/>
    </source>
</evidence>
<dbReference type="GO" id="GO:0043709">
    <property type="term" value="P:cell adhesion involved in single-species biofilm formation"/>
    <property type="evidence" value="ECO:0007669"/>
    <property type="project" value="TreeGrafter"/>
</dbReference>
<evidence type="ECO:0000256" key="2">
    <source>
        <dbReference type="ARBA" id="ARBA00034247"/>
    </source>
</evidence>
<dbReference type="SUPFAM" id="SSF55781">
    <property type="entry name" value="GAF domain-like"/>
    <property type="match status" value="1"/>
</dbReference>
<dbReference type="InterPro" id="IPR000160">
    <property type="entry name" value="GGDEF_dom"/>
</dbReference>